<gene>
    <name evidence="1" type="ORF">WIS52_05420</name>
</gene>
<dbReference type="Gene3D" id="3.30.70.20">
    <property type="match status" value="1"/>
</dbReference>
<evidence type="ECO:0000313" key="2">
    <source>
        <dbReference type="Proteomes" id="UP001494902"/>
    </source>
</evidence>
<sequence>MQRLTVDRAICAGHGLCYGSAPELVDSDEQGDPVIVTEPVPADLAGTARRVVAMCPERALALVEPSPA</sequence>
<protein>
    <submittedName>
        <fullName evidence="1">Ferredoxin</fullName>
    </submittedName>
</protein>
<proteinExistence type="predicted"/>
<dbReference type="SUPFAM" id="SSF54862">
    <property type="entry name" value="4Fe-4S ferredoxins"/>
    <property type="match status" value="1"/>
</dbReference>
<accession>A0ABV1K603</accession>
<reference evidence="1 2" key="1">
    <citation type="submission" date="2024-03" db="EMBL/GenBank/DDBJ databases">
        <title>Draft genome sequence of Pseudonocardia nematodicida JCM 31783.</title>
        <authorList>
            <person name="Butdee W."/>
            <person name="Duangmal K."/>
        </authorList>
    </citation>
    <scope>NUCLEOTIDE SEQUENCE [LARGE SCALE GENOMIC DNA]</scope>
    <source>
        <strain evidence="1 2">JCM 31783</strain>
    </source>
</reference>
<organism evidence="1 2">
    <name type="scientific">Pseudonocardia nematodicida</name>
    <dbReference type="NCBI Taxonomy" id="1206997"/>
    <lineage>
        <taxon>Bacteria</taxon>
        <taxon>Bacillati</taxon>
        <taxon>Actinomycetota</taxon>
        <taxon>Actinomycetes</taxon>
        <taxon>Pseudonocardiales</taxon>
        <taxon>Pseudonocardiaceae</taxon>
        <taxon>Pseudonocardia</taxon>
    </lineage>
</organism>
<dbReference type="EMBL" id="JBEDNQ010000002">
    <property type="protein sequence ID" value="MEQ3549902.1"/>
    <property type="molecule type" value="Genomic_DNA"/>
</dbReference>
<dbReference type="Pfam" id="PF13459">
    <property type="entry name" value="Fer4_15"/>
    <property type="match status" value="1"/>
</dbReference>
<name>A0ABV1K603_9PSEU</name>
<dbReference type="Proteomes" id="UP001494902">
    <property type="component" value="Unassembled WGS sequence"/>
</dbReference>
<evidence type="ECO:0000313" key="1">
    <source>
        <dbReference type="EMBL" id="MEQ3549902.1"/>
    </source>
</evidence>
<dbReference type="RefSeq" id="WP_349296995.1">
    <property type="nucleotide sequence ID" value="NZ_JBEDNQ010000002.1"/>
</dbReference>
<keyword evidence="2" id="KW-1185">Reference proteome</keyword>
<comment type="caution">
    <text evidence="1">The sequence shown here is derived from an EMBL/GenBank/DDBJ whole genome shotgun (WGS) entry which is preliminary data.</text>
</comment>